<evidence type="ECO:0000256" key="11">
    <source>
        <dbReference type="SAM" id="Phobius"/>
    </source>
</evidence>
<evidence type="ECO:0000256" key="3">
    <source>
        <dbReference type="ARBA" id="ARBA00012438"/>
    </source>
</evidence>
<dbReference type="EMBL" id="QLMI01000004">
    <property type="protein sequence ID" value="RAK22678.1"/>
    <property type="molecule type" value="Genomic_DNA"/>
</dbReference>
<evidence type="ECO:0000256" key="1">
    <source>
        <dbReference type="ARBA" id="ARBA00000085"/>
    </source>
</evidence>
<dbReference type="PRINTS" id="PR00344">
    <property type="entry name" value="BCTRLSENSOR"/>
</dbReference>
<proteinExistence type="predicted"/>
<dbReference type="InterPro" id="IPR036097">
    <property type="entry name" value="HisK_dim/P_sf"/>
</dbReference>
<dbReference type="Gene3D" id="1.10.287.130">
    <property type="match status" value="1"/>
</dbReference>
<keyword evidence="9 11" id="KW-0472">Membrane</keyword>
<dbReference type="InterPro" id="IPR003594">
    <property type="entry name" value="HATPase_dom"/>
</dbReference>
<dbReference type="Proteomes" id="UP000249620">
    <property type="component" value="Unassembled WGS sequence"/>
</dbReference>
<keyword evidence="7" id="KW-0418">Kinase</keyword>
<gene>
    <name evidence="14" type="ORF">B0I03_104204</name>
</gene>
<keyword evidence="10" id="KW-0175">Coiled coil</keyword>
<evidence type="ECO:0000256" key="8">
    <source>
        <dbReference type="ARBA" id="ARBA00022989"/>
    </source>
</evidence>
<comment type="subcellular location">
    <subcellularLocation>
        <location evidence="2">Membrane</location>
    </subcellularLocation>
</comment>
<dbReference type="GO" id="GO:0000155">
    <property type="term" value="F:phosphorelay sensor kinase activity"/>
    <property type="evidence" value="ECO:0007669"/>
    <property type="project" value="InterPro"/>
</dbReference>
<evidence type="ECO:0000256" key="9">
    <source>
        <dbReference type="ARBA" id="ARBA00023136"/>
    </source>
</evidence>
<comment type="caution">
    <text evidence="14">The sequence shown here is derived from an EMBL/GenBank/DDBJ whole genome shotgun (WGS) entry which is preliminary data.</text>
</comment>
<dbReference type="RefSeq" id="WP_111566893.1">
    <property type="nucleotide sequence ID" value="NZ_QLMI01000004.1"/>
</dbReference>
<sequence>MNLLKKVNRCLDYWPNQLAIISFFILLIISIFLTYRIYNNEYGNELIKVKEESFKIKNQLESTINYSSNVVKVISFIAEKNLEEQEFEPVAKNLVEKNKYVDGIQLVKEFKIIKTYPLIGNENTIGYNLTDDKLHKKAAKEAITKNKIFFEGPFQLVQGGMGIVGREPIYKNGKFWGFSAVIIKTDTFLKSIHLDDFGSTSNFEYQIVQKEGDLSGPKFFKNNADFSQGIIHKSFIPAGDWYLYVKLKEPKYLNRSIEFLIYGIVLSIIIALYLRKLAEEPLKLETLVDKKTADLEKLNLELENRAKELTKVNKELEYFAYIISHDLQEPLRMITSFLTQLEKKYNDVIDDKGKRYIFFAVDGAKRMKNIILDILEFSRVGKYNDKKEFINLNDIIHEIESFYKLEFPHGKLIYENLPVLNSYKSPLIQIFQNLIGNAFKYSKENVAPIVSVKVIEEDDKQITFAVEDNGIGIENEYLEKIFVLFQRLHTREGDKGSGMGLAIVKKIVENLNGTIWVESEVNVGSTFYFTLPKEKE</sequence>
<name>A0A327YNW3_9FLAO</name>
<dbReference type="OrthoDB" id="5522855at2"/>
<dbReference type="EC" id="2.7.13.3" evidence="3"/>
<dbReference type="SMART" id="SM00387">
    <property type="entry name" value="HATPase_c"/>
    <property type="match status" value="1"/>
</dbReference>
<reference evidence="14 15" key="1">
    <citation type="submission" date="2018-06" db="EMBL/GenBank/DDBJ databases">
        <title>Genomic Encyclopedia of Type Strains, Phase III (KMG-III): the genomes of soil and plant-associated and newly described type strains.</title>
        <authorList>
            <person name="Whitman W."/>
        </authorList>
    </citation>
    <scope>NUCLEOTIDE SEQUENCE [LARGE SCALE GENOMIC DNA]</scope>
    <source>
        <strain evidence="14 15">CGMCC 1.12398</strain>
    </source>
</reference>
<protein>
    <recommendedName>
        <fullName evidence="3">histidine kinase</fullName>
        <ecNumber evidence="3">2.7.13.3</ecNumber>
    </recommendedName>
</protein>
<evidence type="ECO:0000313" key="15">
    <source>
        <dbReference type="Proteomes" id="UP000249620"/>
    </source>
</evidence>
<dbReference type="InterPro" id="IPR052162">
    <property type="entry name" value="Sensor_kinase/Photoreceptor"/>
</dbReference>
<dbReference type="SMART" id="SM01079">
    <property type="entry name" value="CHASE"/>
    <property type="match status" value="1"/>
</dbReference>
<dbReference type="Pfam" id="PF02518">
    <property type="entry name" value="HATPase_c"/>
    <property type="match status" value="1"/>
</dbReference>
<dbReference type="Pfam" id="PF03924">
    <property type="entry name" value="CHASE"/>
    <property type="match status" value="1"/>
</dbReference>
<dbReference type="CDD" id="cd00082">
    <property type="entry name" value="HisKA"/>
    <property type="match status" value="1"/>
</dbReference>
<keyword evidence="5" id="KW-0808">Transferase</keyword>
<dbReference type="SUPFAM" id="SSF47384">
    <property type="entry name" value="Homodimeric domain of signal transducing histidine kinase"/>
    <property type="match status" value="1"/>
</dbReference>
<keyword evidence="8 11" id="KW-1133">Transmembrane helix</keyword>
<dbReference type="PANTHER" id="PTHR43304:SF1">
    <property type="entry name" value="PAC DOMAIN-CONTAINING PROTEIN"/>
    <property type="match status" value="1"/>
</dbReference>
<keyword evidence="6 11" id="KW-0812">Transmembrane</keyword>
<dbReference type="PANTHER" id="PTHR43304">
    <property type="entry name" value="PHYTOCHROME-LIKE PROTEIN CPH1"/>
    <property type="match status" value="1"/>
</dbReference>
<evidence type="ECO:0000256" key="2">
    <source>
        <dbReference type="ARBA" id="ARBA00004370"/>
    </source>
</evidence>
<dbReference type="FunFam" id="3.30.565.10:FF:000006">
    <property type="entry name" value="Sensor histidine kinase WalK"/>
    <property type="match status" value="1"/>
</dbReference>
<dbReference type="InterPro" id="IPR036890">
    <property type="entry name" value="HATPase_C_sf"/>
</dbReference>
<feature type="domain" description="Histidine kinase" evidence="12">
    <location>
        <begin position="322"/>
        <end position="535"/>
    </location>
</feature>
<evidence type="ECO:0000313" key="14">
    <source>
        <dbReference type="EMBL" id="RAK22678.1"/>
    </source>
</evidence>
<evidence type="ECO:0000256" key="10">
    <source>
        <dbReference type="SAM" id="Coils"/>
    </source>
</evidence>
<feature type="transmembrane region" description="Helical" evidence="11">
    <location>
        <begin position="20"/>
        <end position="38"/>
    </location>
</feature>
<organism evidence="14 15">
    <name type="scientific">Flavobacterium aquaticum</name>
    <dbReference type="NCBI Taxonomy" id="1236486"/>
    <lineage>
        <taxon>Bacteria</taxon>
        <taxon>Pseudomonadati</taxon>
        <taxon>Bacteroidota</taxon>
        <taxon>Flavobacteriia</taxon>
        <taxon>Flavobacteriales</taxon>
        <taxon>Flavobacteriaceae</taxon>
        <taxon>Flavobacterium</taxon>
    </lineage>
</organism>
<dbReference type="SUPFAM" id="SSF55874">
    <property type="entry name" value="ATPase domain of HSP90 chaperone/DNA topoisomerase II/histidine kinase"/>
    <property type="match status" value="1"/>
</dbReference>
<dbReference type="PROSITE" id="PS50839">
    <property type="entry name" value="CHASE"/>
    <property type="match status" value="1"/>
</dbReference>
<dbReference type="InterPro" id="IPR004358">
    <property type="entry name" value="Sig_transdc_His_kin-like_C"/>
</dbReference>
<dbReference type="InterPro" id="IPR042240">
    <property type="entry name" value="CHASE_sf"/>
</dbReference>
<dbReference type="InterPro" id="IPR005467">
    <property type="entry name" value="His_kinase_dom"/>
</dbReference>
<dbReference type="SMART" id="SM00388">
    <property type="entry name" value="HisKA"/>
    <property type="match status" value="1"/>
</dbReference>
<dbReference type="Gene3D" id="3.30.565.10">
    <property type="entry name" value="Histidine kinase-like ATPase, C-terminal domain"/>
    <property type="match status" value="1"/>
</dbReference>
<evidence type="ECO:0000259" key="13">
    <source>
        <dbReference type="PROSITE" id="PS50839"/>
    </source>
</evidence>
<dbReference type="Gene3D" id="3.30.450.350">
    <property type="entry name" value="CHASE domain"/>
    <property type="match status" value="1"/>
</dbReference>
<dbReference type="InterPro" id="IPR006189">
    <property type="entry name" value="CHASE_dom"/>
</dbReference>
<dbReference type="AlphaFoldDB" id="A0A327YNW3"/>
<evidence type="ECO:0000259" key="12">
    <source>
        <dbReference type="PROSITE" id="PS50109"/>
    </source>
</evidence>
<evidence type="ECO:0000256" key="5">
    <source>
        <dbReference type="ARBA" id="ARBA00022679"/>
    </source>
</evidence>
<keyword evidence="4" id="KW-0597">Phosphoprotein</keyword>
<feature type="domain" description="CHASE" evidence="13">
    <location>
        <begin position="112"/>
        <end position="220"/>
    </location>
</feature>
<accession>A0A327YNW3</accession>
<feature type="transmembrane region" description="Helical" evidence="11">
    <location>
        <begin position="256"/>
        <end position="274"/>
    </location>
</feature>
<evidence type="ECO:0000256" key="6">
    <source>
        <dbReference type="ARBA" id="ARBA00022692"/>
    </source>
</evidence>
<comment type="catalytic activity">
    <reaction evidence="1">
        <text>ATP + protein L-histidine = ADP + protein N-phospho-L-histidine.</text>
        <dbReference type="EC" id="2.7.13.3"/>
    </reaction>
</comment>
<evidence type="ECO:0000256" key="7">
    <source>
        <dbReference type="ARBA" id="ARBA00022777"/>
    </source>
</evidence>
<dbReference type="InterPro" id="IPR003661">
    <property type="entry name" value="HisK_dim/P_dom"/>
</dbReference>
<feature type="coiled-coil region" evidence="10">
    <location>
        <begin position="288"/>
        <end position="315"/>
    </location>
</feature>
<dbReference type="PROSITE" id="PS50109">
    <property type="entry name" value="HIS_KIN"/>
    <property type="match status" value="1"/>
</dbReference>
<evidence type="ECO:0000256" key="4">
    <source>
        <dbReference type="ARBA" id="ARBA00022553"/>
    </source>
</evidence>
<keyword evidence="15" id="KW-1185">Reference proteome</keyword>
<dbReference type="GO" id="GO:0016020">
    <property type="term" value="C:membrane"/>
    <property type="evidence" value="ECO:0007669"/>
    <property type="project" value="UniProtKB-SubCell"/>
</dbReference>